<dbReference type="Pfam" id="PF06764">
    <property type="entry name" value="DUF1223"/>
    <property type="match status" value="1"/>
</dbReference>
<name>A0ABX0TZA4_9SPHN</name>
<dbReference type="RefSeq" id="WP_167075277.1">
    <property type="nucleotide sequence ID" value="NZ_JAAOZC010000012.1"/>
</dbReference>
<dbReference type="SUPFAM" id="SSF52833">
    <property type="entry name" value="Thioredoxin-like"/>
    <property type="match status" value="1"/>
</dbReference>
<organism evidence="1 2">
    <name type="scientific">Sphingomonas vulcanisoli</name>
    <dbReference type="NCBI Taxonomy" id="1658060"/>
    <lineage>
        <taxon>Bacteria</taxon>
        <taxon>Pseudomonadati</taxon>
        <taxon>Pseudomonadota</taxon>
        <taxon>Alphaproteobacteria</taxon>
        <taxon>Sphingomonadales</taxon>
        <taxon>Sphingomonadaceae</taxon>
        <taxon>Sphingomonas</taxon>
    </lineage>
</organism>
<comment type="caution">
    <text evidence="1">The sequence shown here is derived from an EMBL/GenBank/DDBJ whole genome shotgun (WGS) entry which is preliminary data.</text>
</comment>
<dbReference type="PANTHER" id="PTHR36057">
    <property type="match status" value="1"/>
</dbReference>
<protein>
    <recommendedName>
        <fullName evidence="3">DUF1223 domain-containing protein</fullName>
    </recommendedName>
</protein>
<evidence type="ECO:0000313" key="2">
    <source>
        <dbReference type="Proteomes" id="UP000727456"/>
    </source>
</evidence>
<dbReference type="PANTHER" id="PTHR36057:SF1">
    <property type="entry name" value="LIPOPROTEIN LIPID ATTACHMENT SITE-LIKE PROTEIN, PUTATIVE (DUF1223)-RELATED"/>
    <property type="match status" value="1"/>
</dbReference>
<evidence type="ECO:0000313" key="1">
    <source>
        <dbReference type="EMBL" id="NIJ09544.1"/>
    </source>
</evidence>
<dbReference type="Proteomes" id="UP000727456">
    <property type="component" value="Unassembled WGS sequence"/>
</dbReference>
<dbReference type="EMBL" id="JAAOZC010000012">
    <property type="protein sequence ID" value="NIJ09544.1"/>
    <property type="molecule type" value="Genomic_DNA"/>
</dbReference>
<accession>A0ABX0TZA4</accession>
<dbReference type="InterPro" id="IPR036249">
    <property type="entry name" value="Thioredoxin-like_sf"/>
</dbReference>
<reference evidence="1 2" key="1">
    <citation type="submission" date="2020-03" db="EMBL/GenBank/DDBJ databases">
        <title>Genomic Encyclopedia of Type Strains, Phase III (KMG-III): the genomes of soil and plant-associated and newly described type strains.</title>
        <authorList>
            <person name="Whitman W."/>
        </authorList>
    </citation>
    <scope>NUCLEOTIDE SEQUENCE [LARGE SCALE GENOMIC DNA]</scope>
    <source>
        <strain evidence="1 2">CECT 8804</strain>
    </source>
</reference>
<gene>
    <name evidence="1" type="ORF">FHS31_003177</name>
</gene>
<proteinExistence type="predicted"/>
<sequence length="226" mass="23845">MVVAITGGSAGIRAASPKDATATPTVVELFQSQGCSSCPPADAYLNAIADRPDILALSFAVTYWDQLGWKDTFGSPRFTDRQRDYAQAGRGQVATPELIVNGTTAVVGSNRAAFDAAIAKAGPPRGGPAIAVEGSTVRIGKAASGVPSTIWLVRYDPRFRDVPIRAGENNGKTLPHRGIVRELIRLGDWRGAGISFETPRPRESGLLTAVLVQRGRGGPIVAARRL</sequence>
<evidence type="ECO:0008006" key="3">
    <source>
        <dbReference type="Google" id="ProtNLM"/>
    </source>
</evidence>
<dbReference type="InterPro" id="IPR010634">
    <property type="entry name" value="DUF1223"/>
</dbReference>
<keyword evidence="2" id="KW-1185">Reference proteome</keyword>